<dbReference type="GO" id="GO:0005829">
    <property type="term" value="C:cytosol"/>
    <property type="evidence" value="ECO:0007669"/>
    <property type="project" value="TreeGrafter"/>
</dbReference>
<dbReference type="Gene3D" id="2.70.98.10">
    <property type="match status" value="1"/>
</dbReference>
<dbReference type="NCBIfam" id="TIGR01180">
    <property type="entry name" value="aman2_put"/>
    <property type="match status" value="1"/>
</dbReference>
<dbReference type="Gene3D" id="1.20.1050.60">
    <property type="entry name" value="alpha-1,2-mannosidase"/>
    <property type="match status" value="1"/>
</dbReference>
<dbReference type="Gene3D" id="3.30.2080.10">
    <property type="entry name" value="GH92 mannosidase domain"/>
    <property type="match status" value="1"/>
</dbReference>
<dbReference type="GO" id="GO:0006516">
    <property type="term" value="P:glycoprotein catabolic process"/>
    <property type="evidence" value="ECO:0007669"/>
    <property type="project" value="TreeGrafter"/>
</dbReference>
<organism evidence="2">
    <name type="scientific">Alexandrium catenella</name>
    <name type="common">Red tide dinoflagellate</name>
    <name type="synonym">Gonyaulax catenella</name>
    <dbReference type="NCBI Taxonomy" id="2925"/>
    <lineage>
        <taxon>Eukaryota</taxon>
        <taxon>Sar</taxon>
        <taxon>Alveolata</taxon>
        <taxon>Dinophyceae</taxon>
        <taxon>Gonyaulacales</taxon>
        <taxon>Pyrocystaceae</taxon>
        <taxon>Alexandrium</taxon>
    </lineage>
</organism>
<dbReference type="FunFam" id="3.30.2080.10:FF:000001">
    <property type="entry name" value="Alpha-1,2-mannosidase subfamily"/>
    <property type="match status" value="1"/>
</dbReference>
<evidence type="ECO:0000313" key="2">
    <source>
        <dbReference type="EMBL" id="CAD9096501.1"/>
    </source>
</evidence>
<name>A0A7S1PQN2_ALECA</name>
<dbReference type="PANTHER" id="PTHR12143">
    <property type="entry name" value="PEPTIDE N-GLYCANASE PNGASE -RELATED"/>
    <property type="match status" value="1"/>
</dbReference>
<proteinExistence type="predicted"/>
<dbReference type="InterPro" id="IPR005887">
    <property type="entry name" value="GH92_a_mannosidase_put"/>
</dbReference>
<feature type="domain" description="Glycosyl hydrolase family 92" evidence="1">
    <location>
        <begin position="50"/>
        <end position="528"/>
    </location>
</feature>
<dbReference type="GO" id="GO:0000224">
    <property type="term" value="F:peptide-N4-(N-acetyl-beta-glucosaminyl)asparagine amidase activity"/>
    <property type="evidence" value="ECO:0007669"/>
    <property type="project" value="TreeGrafter"/>
</dbReference>
<dbReference type="GO" id="GO:0005975">
    <property type="term" value="P:carbohydrate metabolic process"/>
    <property type="evidence" value="ECO:0007669"/>
    <property type="project" value="InterPro"/>
</dbReference>
<dbReference type="EMBL" id="HBGE01008745">
    <property type="protein sequence ID" value="CAD9096501.1"/>
    <property type="molecule type" value="Transcribed_RNA"/>
</dbReference>
<dbReference type="Pfam" id="PF07971">
    <property type="entry name" value="Glyco_hydro_92"/>
    <property type="match status" value="1"/>
</dbReference>
<dbReference type="SUPFAM" id="SSF48208">
    <property type="entry name" value="Six-hairpin glycosidases"/>
    <property type="match status" value="1"/>
</dbReference>
<dbReference type="InterPro" id="IPR014718">
    <property type="entry name" value="GH-type_carb-bd"/>
</dbReference>
<dbReference type="PANTHER" id="PTHR12143:SF39">
    <property type="entry name" value="SECRETED PROTEIN"/>
    <property type="match status" value="1"/>
</dbReference>
<dbReference type="GO" id="GO:0030246">
    <property type="term" value="F:carbohydrate binding"/>
    <property type="evidence" value="ECO:0007669"/>
    <property type="project" value="InterPro"/>
</dbReference>
<evidence type="ECO:0000259" key="1">
    <source>
        <dbReference type="Pfam" id="PF07971"/>
    </source>
</evidence>
<dbReference type="InterPro" id="IPR008928">
    <property type="entry name" value="6-hairpin_glycosidase_sf"/>
</dbReference>
<dbReference type="InterPro" id="IPR050883">
    <property type="entry name" value="PNGase"/>
</dbReference>
<gene>
    <name evidence="2" type="ORF">ACAT0790_LOCUS5301</name>
</gene>
<protein>
    <recommendedName>
        <fullName evidence="1">Glycosyl hydrolase family 92 domain-containing protein</fullName>
    </recommendedName>
</protein>
<reference evidence="2" key="1">
    <citation type="submission" date="2021-01" db="EMBL/GenBank/DDBJ databases">
        <authorList>
            <person name="Corre E."/>
            <person name="Pelletier E."/>
            <person name="Niang G."/>
            <person name="Scheremetjew M."/>
            <person name="Finn R."/>
            <person name="Kale V."/>
            <person name="Holt S."/>
            <person name="Cochrane G."/>
            <person name="Meng A."/>
            <person name="Brown T."/>
            <person name="Cohen L."/>
        </authorList>
    </citation>
    <scope>NUCLEOTIDE SEQUENCE</scope>
    <source>
        <strain evidence="2">OF101</strain>
    </source>
</reference>
<accession>A0A7S1PQN2</accession>
<sequence>MCFVVEFDEAFESPAPALQPSEAAVTFTFPAGSRPLAARVAVSRTDLAHARTAFDLEVAGQSFDDVLQEARSKWDKALGSLRVKIQSPARNRIFYTALYHSMISPNLLSDADGSYRLQKAAEGELPRTAIPVDFDRLEEKLPLRMAKDGGSIFHTFSAWDTYRSLHPLMNLVQPEVSQGFGESLMAFSDAWGYIPAWQLVHSPTDMMEGDGGSIILATMAVEGLVDKQRALEALAKGRMQPVSDKRKCVGSPECLRDHISELLEQAKSDRCVARVAERVGDSGLAALFTNRSNSAFALWDERQGVFAPFDATGPDGGHFLHVGRGMEHASDAYMEGSALQYSWSAEFDIPKMIELRGGEEGFVCALDQTVYHSKEQTGDVDMTGSFGAISLGNEPTMHVPYLYSLAGYPSRTQELVGRLMDKLFTDKTDGLPGNDDLGQMSSWVIFTMLGLYPVDPCSGEYALGRPLVEEAELTLRDSVKLRIKVNNQSDTNVYVSRLQWNSRDLDVLRPKLTFDMISGGGLLEFWMASKPVSDQRVKCEEKVIMRQDLSQKAPSRWQRRARR</sequence>
<dbReference type="AlphaFoldDB" id="A0A7S1PQN2"/>
<dbReference type="InterPro" id="IPR012939">
    <property type="entry name" value="Glyco_hydro_92"/>
</dbReference>